<evidence type="ECO:0000256" key="3">
    <source>
        <dbReference type="ARBA" id="ARBA00022679"/>
    </source>
</evidence>
<comment type="similarity">
    <text evidence="1">Belongs to the methyltransferase superfamily.</text>
</comment>
<dbReference type="Pfam" id="PF13649">
    <property type="entry name" value="Methyltransf_25"/>
    <property type="match status" value="1"/>
</dbReference>
<name>U4UGX3_DENPD</name>
<dbReference type="FunFam" id="3.40.50.150:FF:000110">
    <property type="entry name" value="methyltransferase-like protein 13 isoform X1"/>
    <property type="match status" value="1"/>
</dbReference>
<evidence type="ECO:0000256" key="1">
    <source>
        <dbReference type="ARBA" id="ARBA00008361"/>
    </source>
</evidence>
<organism evidence="6 7">
    <name type="scientific">Dendroctonus ponderosae</name>
    <name type="common">Mountain pine beetle</name>
    <dbReference type="NCBI Taxonomy" id="77166"/>
    <lineage>
        <taxon>Eukaryota</taxon>
        <taxon>Metazoa</taxon>
        <taxon>Ecdysozoa</taxon>
        <taxon>Arthropoda</taxon>
        <taxon>Hexapoda</taxon>
        <taxon>Insecta</taxon>
        <taxon>Pterygota</taxon>
        <taxon>Neoptera</taxon>
        <taxon>Endopterygota</taxon>
        <taxon>Coleoptera</taxon>
        <taxon>Polyphaga</taxon>
        <taxon>Cucujiformia</taxon>
        <taxon>Curculionidae</taxon>
        <taxon>Scolytinae</taxon>
        <taxon>Dendroctonus</taxon>
    </lineage>
</organism>
<evidence type="ECO:0000313" key="6">
    <source>
        <dbReference type="EMBL" id="ERL89145.1"/>
    </source>
</evidence>
<dbReference type="InterPro" id="IPR051419">
    <property type="entry name" value="Lys/N-term_MeTrsfase_sf"/>
</dbReference>
<feature type="domain" description="Methyltransferase" evidence="5">
    <location>
        <begin position="52"/>
        <end position="154"/>
    </location>
</feature>
<dbReference type="InterPro" id="IPR029063">
    <property type="entry name" value="SAM-dependent_MTases_sf"/>
</dbReference>
<dbReference type="Proteomes" id="UP000030742">
    <property type="component" value="Unassembled WGS sequence"/>
</dbReference>
<accession>U4UGX3</accession>
<protein>
    <recommendedName>
        <fullName evidence="5">Methyltransferase domain-containing protein</fullName>
    </recommendedName>
</protein>
<dbReference type="AlphaFoldDB" id="U4UGX3"/>
<proteinExistence type="inferred from homology"/>
<evidence type="ECO:0000256" key="2">
    <source>
        <dbReference type="ARBA" id="ARBA00022603"/>
    </source>
</evidence>
<dbReference type="PANTHER" id="PTHR12176">
    <property type="entry name" value="SAM-DEPENDENT METHYLTRANSFERASE SUPERFAMILY PROTEIN"/>
    <property type="match status" value="1"/>
</dbReference>
<keyword evidence="2" id="KW-0489">Methyltransferase</keyword>
<dbReference type="STRING" id="77166.U4UGX3"/>
<dbReference type="OrthoDB" id="411785at2759"/>
<gene>
    <name evidence="6" type="ORF">D910_06521</name>
</gene>
<sequence>MNLLPRTRNQFSDKDYWDAFFKKRGNKSFEWYGEYPELSNHLHKYVKTQDNILIAGCGNSTLGRDLYDVGCSKVINIDLSKLVIKQMQQQTDKDRPGLQYIEMDVLNTSFKNEEFSVIIDKATIDALMPDDSEESVKIIKQYFEEIQRITKNNGRYVCISLLQDYVLQQLLDFFPKNHWMFRAVRCFEPEQKAQENGESSMPIFMVVCTKFKSLPRQILEVNLCREDKMFRCQSCEEVQQQIVRAQRAAFVCSSLQKTRIGDKDQIEMMVYDQADQNQPRYTIHIVEIPPLPKNGAFAVFVVPEGREAEWLFSTESGRNNLASMTNHNRLAIVSMHRGQKYESLNAVQLELEYIIQNLAPSTIGNSKIPCLSLCTDLGKRTVRHEGSSPLSGDYIVEDVEHDDGQKFRRLFYLSSQLVIQSEAKIKTITTRGRKKKDVLDLLTLTCQHHVYMSIATCLTVKDKGDVVVLGLGGGGLCSFLHKFLPNCTITAIEIDPEMLKIATEWFGFAPDDKLKATIQDGLDFIRNLQKQGKQVDALLCDVDSKTSDVGMSCPPEEFLSSQILESVSKAIASKGVFIVNIVLRDQSLRGGIVATLNHAFKKVLSYKLVEDLNEVFICSNMEVSEQHIKDSLKRGTEAINQFFRKNRVTEEVDIVEYLNNLQINN</sequence>
<evidence type="ECO:0000256" key="4">
    <source>
        <dbReference type="ARBA" id="ARBA00023268"/>
    </source>
</evidence>
<reference evidence="6 7" key="1">
    <citation type="journal article" date="2013" name="Genome Biol.">
        <title>Draft genome of the mountain pine beetle, Dendroctonus ponderosae Hopkins, a major forest pest.</title>
        <authorList>
            <person name="Keeling C.I."/>
            <person name="Yuen M.M."/>
            <person name="Liao N.Y."/>
            <person name="Docking T.R."/>
            <person name="Chan S.K."/>
            <person name="Taylor G.A."/>
            <person name="Palmquist D.L."/>
            <person name="Jackman S.D."/>
            <person name="Nguyen A."/>
            <person name="Li M."/>
            <person name="Henderson H."/>
            <person name="Janes J.K."/>
            <person name="Zhao Y."/>
            <person name="Pandoh P."/>
            <person name="Moore R."/>
            <person name="Sperling F.A."/>
            <person name="Huber D.P."/>
            <person name="Birol I."/>
            <person name="Jones S.J."/>
            <person name="Bohlmann J."/>
        </authorList>
    </citation>
    <scope>NUCLEOTIDE SEQUENCE</scope>
</reference>
<dbReference type="SUPFAM" id="SSF53335">
    <property type="entry name" value="S-adenosyl-L-methionine-dependent methyltransferases"/>
    <property type="match status" value="2"/>
</dbReference>
<dbReference type="PANTHER" id="PTHR12176:SF78">
    <property type="entry name" value="EEF1A LYSINE AND N-TERMINAL METHYLTRANSFERASE"/>
    <property type="match status" value="1"/>
</dbReference>
<dbReference type="InterPro" id="IPR041698">
    <property type="entry name" value="Methyltransf_25"/>
</dbReference>
<dbReference type="CDD" id="cd02440">
    <property type="entry name" value="AdoMet_MTases"/>
    <property type="match status" value="1"/>
</dbReference>
<keyword evidence="3" id="KW-0808">Transferase</keyword>
<keyword evidence="4" id="KW-0511">Multifunctional enzyme</keyword>
<evidence type="ECO:0000313" key="7">
    <source>
        <dbReference type="Proteomes" id="UP000030742"/>
    </source>
</evidence>
<evidence type="ECO:0000259" key="5">
    <source>
        <dbReference type="Pfam" id="PF13649"/>
    </source>
</evidence>
<dbReference type="Gene3D" id="3.40.50.150">
    <property type="entry name" value="Vaccinia Virus protein VP39"/>
    <property type="match status" value="2"/>
</dbReference>
<dbReference type="GO" id="GO:0032259">
    <property type="term" value="P:methylation"/>
    <property type="evidence" value="ECO:0007669"/>
    <property type="project" value="UniProtKB-KW"/>
</dbReference>
<dbReference type="EMBL" id="KB632152">
    <property type="protein sequence ID" value="ERL89145.1"/>
    <property type="molecule type" value="Genomic_DNA"/>
</dbReference>
<dbReference type="GO" id="GO:0008168">
    <property type="term" value="F:methyltransferase activity"/>
    <property type="evidence" value="ECO:0007669"/>
    <property type="project" value="UniProtKB-KW"/>
</dbReference>
<dbReference type="Pfam" id="PF01564">
    <property type="entry name" value="Spermine_synth"/>
    <property type="match status" value="1"/>
</dbReference>